<organism evidence="1 2">
    <name type="scientific">Armillaria gallica</name>
    <name type="common">Bulbous honey fungus</name>
    <name type="synonym">Armillaria bulbosa</name>
    <dbReference type="NCBI Taxonomy" id="47427"/>
    <lineage>
        <taxon>Eukaryota</taxon>
        <taxon>Fungi</taxon>
        <taxon>Dikarya</taxon>
        <taxon>Basidiomycota</taxon>
        <taxon>Agaricomycotina</taxon>
        <taxon>Agaricomycetes</taxon>
        <taxon>Agaricomycetidae</taxon>
        <taxon>Agaricales</taxon>
        <taxon>Marasmiineae</taxon>
        <taxon>Physalacriaceae</taxon>
        <taxon>Armillaria</taxon>
    </lineage>
</organism>
<dbReference type="Proteomes" id="UP000217790">
    <property type="component" value="Unassembled WGS sequence"/>
</dbReference>
<reference evidence="2" key="1">
    <citation type="journal article" date="2017" name="Nat. Ecol. Evol.">
        <title>Genome expansion and lineage-specific genetic innovations in the forest pathogenic fungi Armillaria.</title>
        <authorList>
            <person name="Sipos G."/>
            <person name="Prasanna A.N."/>
            <person name="Walter M.C."/>
            <person name="O'Connor E."/>
            <person name="Balint B."/>
            <person name="Krizsan K."/>
            <person name="Kiss B."/>
            <person name="Hess J."/>
            <person name="Varga T."/>
            <person name="Slot J."/>
            <person name="Riley R."/>
            <person name="Boka B."/>
            <person name="Rigling D."/>
            <person name="Barry K."/>
            <person name="Lee J."/>
            <person name="Mihaltcheva S."/>
            <person name="LaButti K."/>
            <person name="Lipzen A."/>
            <person name="Waldron R."/>
            <person name="Moloney N.M."/>
            <person name="Sperisen C."/>
            <person name="Kredics L."/>
            <person name="Vagvoelgyi C."/>
            <person name="Patrignani A."/>
            <person name="Fitzpatrick D."/>
            <person name="Nagy I."/>
            <person name="Doyle S."/>
            <person name="Anderson J.B."/>
            <person name="Grigoriev I.V."/>
            <person name="Gueldener U."/>
            <person name="Muensterkoetter M."/>
            <person name="Nagy L.G."/>
        </authorList>
    </citation>
    <scope>NUCLEOTIDE SEQUENCE [LARGE SCALE GENOMIC DNA]</scope>
    <source>
        <strain evidence="2">Ar21-2</strain>
    </source>
</reference>
<protein>
    <submittedName>
        <fullName evidence="1">Uncharacterized protein</fullName>
    </submittedName>
</protein>
<proteinExistence type="predicted"/>
<dbReference type="EMBL" id="KZ293645">
    <property type="protein sequence ID" value="PBL01877.1"/>
    <property type="molecule type" value="Genomic_DNA"/>
</dbReference>
<sequence>LELFFPDVCKVRNLPIVSCTLKGCKRLKESKVKRKSSLSCNNICHVIKTLSNSSDYDNCLFLALLVTGFNSLLCLTELSMPDLKKAQNWRKIIQRTTIEWLPEEYTFFLPAHKADTAFEKNKVIILSDDD</sequence>
<name>A0A2H3ET69_ARMGA</name>
<evidence type="ECO:0000313" key="1">
    <source>
        <dbReference type="EMBL" id="PBL01877.1"/>
    </source>
</evidence>
<dbReference type="OrthoDB" id="5598396at2759"/>
<accession>A0A2H3ET69</accession>
<dbReference type="AlphaFoldDB" id="A0A2H3ET69"/>
<dbReference type="STRING" id="47427.A0A2H3ET69"/>
<evidence type="ECO:0000313" key="2">
    <source>
        <dbReference type="Proteomes" id="UP000217790"/>
    </source>
</evidence>
<dbReference type="InParanoid" id="A0A2H3ET69"/>
<feature type="non-terminal residue" evidence="1">
    <location>
        <position position="1"/>
    </location>
</feature>
<keyword evidence="2" id="KW-1185">Reference proteome</keyword>
<gene>
    <name evidence="1" type="ORF">ARMGADRAFT_913151</name>
</gene>